<dbReference type="AlphaFoldDB" id="A0A2A2FIZ6"/>
<evidence type="ECO:0000313" key="2">
    <source>
        <dbReference type="EMBL" id="PAU84559.1"/>
    </source>
</evidence>
<dbReference type="Proteomes" id="UP000218083">
    <property type="component" value="Unassembled WGS sequence"/>
</dbReference>
<feature type="transmembrane region" description="Helical" evidence="1">
    <location>
        <begin position="33"/>
        <end position="52"/>
    </location>
</feature>
<feature type="transmembrane region" description="Helical" evidence="1">
    <location>
        <begin position="58"/>
        <end position="76"/>
    </location>
</feature>
<name>A0A2A2FIZ6_9EURY</name>
<keyword evidence="1" id="KW-1133">Transmembrane helix</keyword>
<evidence type="ECO:0000313" key="3">
    <source>
        <dbReference type="Proteomes" id="UP000218083"/>
    </source>
</evidence>
<evidence type="ECO:0000256" key="1">
    <source>
        <dbReference type="SAM" id="Phobius"/>
    </source>
</evidence>
<feature type="transmembrane region" description="Helical" evidence="1">
    <location>
        <begin position="83"/>
        <end position="102"/>
    </location>
</feature>
<protein>
    <submittedName>
        <fullName evidence="2">Uncharacterized protein</fullName>
    </submittedName>
</protein>
<sequence>MESTSTADDRGDRGDRRGELARMFDPEEIRRRNLVSLGMDVLILATTGLLVILFTKGLWPAVIGAIPIAALLYFGWASSKAFFVAQVLAIGVTLLATATGVLPY</sequence>
<gene>
    <name evidence="2" type="ORF">CK500_03330</name>
</gene>
<dbReference type="OrthoDB" id="325469at2157"/>
<reference evidence="2 3" key="1">
    <citation type="submission" date="2017-08" db="EMBL/GenBank/DDBJ databases">
        <title>The strain WRN001 was isolated from Binhai saline alkaline soil, Tianjin, China.</title>
        <authorList>
            <person name="Liu D."/>
            <person name="Zhang G."/>
        </authorList>
    </citation>
    <scope>NUCLEOTIDE SEQUENCE [LARGE SCALE GENOMIC DNA]</scope>
    <source>
        <strain evidence="2 3">WN019</strain>
    </source>
</reference>
<keyword evidence="3" id="KW-1185">Reference proteome</keyword>
<accession>A0A2A2FIZ6</accession>
<keyword evidence="1" id="KW-0472">Membrane</keyword>
<dbReference type="RefSeq" id="WP_095635835.1">
    <property type="nucleotide sequence ID" value="NZ_NSKC01000002.1"/>
</dbReference>
<dbReference type="EMBL" id="NSKC01000002">
    <property type="protein sequence ID" value="PAU84559.1"/>
    <property type="molecule type" value="Genomic_DNA"/>
</dbReference>
<proteinExistence type="predicted"/>
<comment type="caution">
    <text evidence="2">The sequence shown here is derived from an EMBL/GenBank/DDBJ whole genome shotgun (WGS) entry which is preliminary data.</text>
</comment>
<organism evidence="2 3">
    <name type="scientific">Halorubrum salipaludis</name>
    <dbReference type="NCBI Taxonomy" id="2032630"/>
    <lineage>
        <taxon>Archaea</taxon>
        <taxon>Methanobacteriati</taxon>
        <taxon>Methanobacteriota</taxon>
        <taxon>Stenosarchaea group</taxon>
        <taxon>Halobacteria</taxon>
        <taxon>Halobacteriales</taxon>
        <taxon>Haloferacaceae</taxon>
        <taxon>Halorubrum</taxon>
    </lineage>
</organism>
<keyword evidence="1" id="KW-0812">Transmembrane</keyword>